<dbReference type="RefSeq" id="WP_075058511.1">
    <property type="nucleotide sequence ID" value="NZ_CP012357.1"/>
</dbReference>
<dbReference type="GO" id="GO:0003697">
    <property type="term" value="F:single-stranded DNA binding"/>
    <property type="evidence" value="ECO:0007669"/>
    <property type="project" value="InterPro"/>
</dbReference>
<dbReference type="InterPro" id="IPR000424">
    <property type="entry name" value="Primosome_PriB/ssb"/>
</dbReference>
<organism evidence="3 4">
    <name type="scientific">Spiroplasma litorale</name>
    <dbReference type="NCBI Taxonomy" id="216942"/>
    <lineage>
        <taxon>Bacteria</taxon>
        <taxon>Bacillati</taxon>
        <taxon>Mycoplasmatota</taxon>
        <taxon>Mollicutes</taxon>
        <taxon>Entomoplasmatales</taxon>
        <taxon>Spiroplasmataceae</taxon>
        <taxon>Spiroplasma</taxon>
    </lineage>
</organism>
<protein>
    <submittedName>
        <fullName evidence="3">Single-stranded DNA-binding protein</fullName>
    </submittedName>
</protein>
<sequence>MNNVTILGQLEGNPELVYNSKDGEKKLYKLIVKVPRITTNVNSKNKSDYINVKIWNNVLGDEYEYYDKLTIGLEGRLISYTNPTNKNYSNDFIAYKIFQLT</sequence>
<dbReference type="Proteomes" id="UP000067476">
    <property type="component" value="Chromosome"/>
</dbReference>
<proteinExistence type="predicted"/>
<keyword evidence="4" id="KW-1185">Reference proteome</keyword>
<accession>A0A0K1W264</accession>
<gene>
    <name evidence="3" type="ORF">SLITO_v1c08010</name>
</gene>
<dbReference type="Gene3D" id="2.40.50.140">
    <property type="entry name" value="Nucleic acid-binding proteins"/>
    <property type="match status" value="1"/>
</dbReference>
<dbReference type="OrthoDB" id="398911at2"/>
<evidence type="ECO:0000256" key="2">
    <source>
        <dbReference type="PROSITE-ProRule" id="PRU00252"/>
    </source>
</evidence>
<evidence type="ECO:0000313" key="3">
    <source>
        <dbReference type="EMBL" id="AKX34420.1"/>
    </source>
</evidence>
<dbReference type="SUPFAM" id="SSF50249">
    <property type="entry name" value="Nucleic acid-binding proteins"/>
    <property type="match status" value="1"/>
</dbReference>
<dbReference type="EMBL" id="CP012357">
    <property type="protein sequence ID" value="AKX34420.1"/>
    <property type="molecule type" value="Genomic_DNA"/>
</dbReference>
<reference evidence="3 4" key="1">
    <citation type="journal article" date="2015" name="Genome Announc.">
        <title>Complete Genome Sequence of Spiroplasma litorale TN-1T (DSM 21781), a Bacterium Isolated from a Green-Eyed Horsefly (Tabanus nigrovittatus).</title>
        <authorList>
            <person name="Lo W.S."/>
            <person name="Lai Y.C."/>
            <person name="Lien Y.W."/>
            <person name="Wang T.H."/>
            <person name="Kuo C.H."/>
        </authorList>
    </citation>
    <scope>NUCLEOTIDE SEQUENCE [LARGE SCALE GENOMIC DNA]</scope>
    <source>
        <strain evidence="3 4">TN-1</strain>
    </source>
</reference>
<dbReference type="KEGG" id="sll:SLITO_v1c08010"/>
<dbReference type="InterPro" id="IPR012340">
    <property type="entry name" value="NA-bd_OB-fold"/>
</dbReference>
<evidence type="ECO:0000256" key="1">
    <source>
        <dbReference type="ARBA" id="ARBA00023125"/>
    </source>
</evidence>
<evidence type="ECO:0000313" key="4">
    <source>
        <dbReference type="Proteomes" id="UP000067476"/>
    </source>
</evidence>
<dbReference type="STRING" id="216942.SLITO_v1c08010"/>
<keyword evidence="1 2" id="KW-0238">DNA-binding</keyword>
<dbReference type="PATRIC" id="fig|216942.3.peg.815"/>
<name>A0A0K1W264_9MOLU</name>
<dbReference type="PROSITE" id="PS50935">
    <property type="entry name" value="SSB"/>
    <property type="match status" value="1"/>
</dbReference>
<dbReference type="Pfam" id="PF00436">
    <property type="entry name" value="SSB"/>
    <property type="match status" value="1"/>
</dbReference>
<dbReference type="AlphaFoldDB" id="A0A0K1W264"/>